<evidence type="ECO:0000313" key="2">
    <source>
        <dbReference type="Proteomes" id="UP001060085"/>
    </source>
</evidence>
<comment type="caution">
    <text evidence="1">The sequence shown here is derived from an EMBL/GenBank/DDBJ whole genome shotgun (WGS) entry which is preliminary data.</text>
</comment>
<evidence type="ECO:0000313" key="1">
    <source>
        <dbReference type="EMBL" id="KAI5672762.1"/>
    </source>
</evidence>
<dbReference type="EMBL" id="CM044703">
    <property type="protein sequence ID" value="KAI5672762.1"/>
    <property type="molecule type" value="Genomic_DNA"/>
</dbReference>
<proteinExistence type="predicted"/>
<organism evidence="1 2">
    <name type="scientific">Catharanthus roseus</name>
    <name type="common">Madagascar periwinkle</name>
    <name type="synonym">Vinca rosea</name>
    <dbReference type="NCBI Taxonomy" id="4058"/>
    <lineage>
        <taxon>Eukaryota</taxon>
        <taxon>Viridiplantae</taxon>
        <taxon>Streptophyta</taxon>
        <taxon>Embryophyta</taxon>
        <taxon>Tracheophyta</taxon>
        <taxon>Spermatophyta</taxon>
        <taxon>Magnoliopsida</taxon>
        <taxon>eudicotyledons</taxon>
        <taxon>Gunneridae</taxon>
        <taxon>Pentapetalae</taxon>
        <taxon>asterids</taxon>
        <taxon>lamiids</taxon>
        <taxon>Gentianales</taxon>
        <taxon>Apocynaceae</taxon>
        <taxon>Rauvolfioideae</taxon>
        <taxon>Vinceae</taxon>
        <taxon>Catharanthinae</taxon>
        <taxon>Catharanthus</taxon>
    </lineage>
</organism>
<name>A0ACC0BJI7_CATRO</name>
<dbReference type="Proteomes" id="UP001060085">
    <property type="component" value="Linkage Group LG03"/>
</dbReference>
<keyword evidence="2" id="KW-1185">Reference proteome</keyword>
<accession>A0ACC0BJI7</accession>
<reference evidence="2" key="1">
    <citation type="journal article" date="2023" name="Nat. Plants">
        <title>Single-cell RNA sequencing provides a high-resolution roadmap for understanding the multicellular compartmentation of specialized metabolism.</title>
        <authorList>
            <person name="Sun S."/>
            <person name="Shen X."/>
            <person name="Li Y."/>
            <person name="Li Y."/>
            <person name="Wang S."/>
            <person name="Li R."/>
            <person name="Zhang H."/>
            <person name="Shen G."/>
            <person name="Guo B."/>
            <person name="Wei J."/>
            <person name="Xu J."/>
            <person name="St-Pierre B."/>
            <person name="Chen S."/>
            <person name="Sun C."/>
        </authorList>
    </citation>
    <scope>NUCLEOTIDE SEQUENCE [LARGE SCALE GENOMIC DNA]</scope>
</reference>
<protein>
    <submittedName>
        <fullName evidence="1">Uncharacterized protein</fullName>
    </submittedName>
</protein>
<sequence length="273" mass="31508">MCHKNTLEYFRVDETNEDFIHQSDKFHDEKEMMIVQDSMAFDLEYEEIVQDCMDSDFILKNSTKNHKEWSSNAKMKMDFIKKNDCRKNHVMFDLNLPVDMGIGLNKYPHEEEEYRSETGPELVLSLVERMPERIGSGAPLTKSGSRNEAIGTKFRHLVINTRQTPRERSITKQPHSYITGQNRLQTLGHLSGLPWNQPQFQVPPDSPLGGRTPPHSMMRCPRRPIGPHPLRSTHLFKWIHSLESESSTPSEEALVRGTSHVQCNPLTLLNTRS</sequence>
<gene>
    <name evidence="1" type="ORF">M9H77_13126</name>
</gene>